<proteinExistence type="predicted"/>
<sequence>MRILRKTKERLMNMTVEESEEMSKRIDEFCDAYDEEILNEVCKEMGIEPMEETQEFFMEDNMFEGKYGKNQI</sequence>
<dbReference type="EMBL" id="JAHLQO010000004">
    <property type="protein sequence ID" value="MBU5669600.1"/>
    <property type="molecule type" value="Genomic_DNA"/>
</dbReference>
<dbReference type="RefSeq" id="WP_216549435.1">
    <property type="nucleotide sequence ID" value="NZ_JAHLQO010000004.1"/>
</dbReference>
<comment type="caution">
    <text evidence="1">The sequence shown here is derived from an EMBL/GenBank/DDBJ whole genome shotgun (WGS) entry which is preliminary data.</text>
</comment>
<reference evidence="1 2" key="1">
    <citation type="submission" date="2021-06" db="EMBL/GenBank/DDBJ databases">
        <authorList>
            <person name="Sun Q."/>
            <person name="Li D."/>
        </authorList>
    </citation>
    <scope>NUCLEOTIDE SEQUENCE [LARGE SCALE GENOMIC DNA]</scope>
    <source>
        <strain evidence="1 2">MSJ-1</strain>
    </source>
</reference>
<protein>
    <recommendedName>
        <fullName evidence="3">Nif11 domain-containing protein</fullName>
    </recommendedName>
</protein>
<keyword evidence="2" id="KW-1185">Reference proteome</keyword>
<accession>A0ABS6FK72</accession>
<evidence type="ECO:0000313" key="1">
    <source>
        <dbReference type="EMBL" id="MBU5669600.1"/>
    </source>
</evidence>
<name>A0ABS6FK72_9FIRM</name>
<evidence type="ECO:0008006" key="3">
    <source>
        <dbReference type="Google" id="ProtNLM"/>
    </source>
</evidence>
<gene>
    <name evidence="1" type="ORF">KQI68_07075</name>
</gene>
<evidence type="ECO:0000313" key="2">
    <source>
        <dbReference type="Proteomes" id="UP000783742"/>
    </source>
</evidence>
<organism evidence="1 2">
    <name type="scientific">Peptoniphilus ovalis</name>
    <dbReference type="NCBI Taxonomy" id="2841503"/>
    <lineage>
        <taxon>Bacteria</taxon>
        <taxon>Bacillati</taxon>
        <taxon>Bacillota</taxon>
        <taxon>Tissierellia</taxon>
        <taxon>Tissierellales</taxon>
        <taxon>Peptoniphilaceae</taxon>
        <taxon>Peptoniphilus</taxon>
    </lineage>
</organism>
<dbReference type="Proteomes" id="UP000783742">
    <property type="component" value="Unassembled WGS sequence"/>
</dbReference>